<organism evidence="3 4">
    <name type="scientific">Pieris brassicae</name>
    <name type="common">White butterfly</name>
    <name type="synonym">Large white butterfly</name>
    <dbReference type="NCBI Taxonomy" id="7116"/>
    <lineage>
        <taxon>Eukaryota</taxon>
        <taxon>Metazoa</taxon>
        <taxon>Ecdysozoa</taxon>
        <taxon>Arthropoda</taxon>
        <taxon>Hexapoda</taxon>
        <taxon>Insecta</taxon>
        <taxon>Pterygota</taxon>
        <taxon>Neoptera</taxon>
        <taxon>Endopterygota</taxon>
        <taxon>Lepidoptera</taxon>
        <taxon>Glossata</taxon>
        <taxon>Ditrysia</taxon>
        <taxon>Papilionoidea</taxon>
        <taxon>Pieridae</taxon>
        <taxon>Pierinae</taxon>
        <taxon>Pieris</taxon>
    </lineage>
</organism>
<accession>A0A9P0TB94</accession>
<proteinExistence type="predicted"/>
<evidence type="ECO:0000256" key="1">
    <source>
        <dbReference type="ARBA" id="ARBA00012493"/>
    </source>
</evidence>
<evidence type="ECO:0000313" key="3">
    <source>
        <dbReference type="EMBL" id="CAH4019382.1"/>
    </source>
</evidence>
<keyword evidence="4" id="KW-1185">Reference proteome</keyword>
<feature type="domain" description="Integrase zinc-binding" evidence="2">
    <location>
        <begin position="241"/>
        <end position="291"/>
    </location>
</feature>
<evidence type="ECO:0000259" key="2">
    <source>
        <dbReference type="Pfam" id="PF17921"/>
    </source>
</evidence>
<evidence type="ECO:0000313" key="4">
    <source>
        <dbReference type="Proteomes" id="UP001152562"/>
    </source>
</evidence>
<dbReference type="Proteomes" id="UP001152562">
    <property type="component" value="Unassembled WGS sequence"/>
</dbReference>
<dbReference type="InterPro" id="IPR041588">
    <property type="entry name" value="Integrase_H2C2"/>
</dbReference>
<dbReference type="PANTHER" id="PTHR37984:SF5">
    <property type="entry name" value="PROTEIN NYNRIN-LIKE"/>
    <property type="match status" value="1"/>
</dbReference>
<comment type="caution">
    <text evidence="3">The sequence shown here is derived from an EMBL/GenBank/DDBJ whole genome shotgun (WGS) entry which is preliminary data.</text>
</comment>
<protein>
    <recommendedName>
        <fullName evidence="1">RNA-directed DNA polymerase</fullName>
        <ecNumber evidence="1">2.7.7.49</ecNumber>
    </recommendedName>
</protein>
<dbReference type="Gene3D" id="1.10.340.70">
    <property type="match status" value="1"/>
</dbReference>
<dbReference type="InterPro" id="IPR050951">
    <property type="entry name" value="Retrovirus_Pol_polyprotein"/>
</dbReference>
<dbReference type="EMBL" id="CALOZG010000004">
    <property type="protein sequence ID" value="CAH4019382.1"/>
    <property type="molecule type" value="Genomic_DNA"/>
</dbReference>
<dbReference type="FunFam" id="1.10.340.70:FF:000001">
    <property type="entry name" value="Retrovirus-related Pol polyprotein from transposon gypsy-like Protein"/>
    <property type="match status" value="1"/>
</dbReference>
<sequence length="471" mass="54385">MTGSAATVPSVVKRVNTCDVRPVTGIITQFGLSVYITSDKLTIVENPSQVNICSVNSAAVDFREVDTDLPDDLKPQLLIILNIFRDSFVEGTPSNRVKTVVTDCNSLKASRTKVDLTPKVHRWWAFLQAFDFDIQYREGRRIAHVDFFFSRNHIPETNNLATPCSVSSKENNVVEKRVNIAELYSNWLQSEQRRDPECHEIIGKIESDDLDLENCKIYEMRSNVLYRKIQRNNRNIWLPIVPRAFRWSVINHIHESILHLGWDKTLDQVYQHYWFPNMAKYVRKFVEICITLDDHEIEIDIEEVRKQADRLIKTNFFLDKARFDKNKAKVTSFSVGDYVLIENHERNETKLDAKYKGPFEVIEVLDGDRYHLKSLSCNHTYKYARDRLRPIPQSYVPTELDPCLSDDCDVYRNFVNVKGEVAIESELVRGELANNRKPIQGEVASESKLVKVEVASENTDDARPSTSHEGV</sequence>
<dbReference type="EC" id="2.7.7.49" evidence="1"/>
<reference evidence="3" key="1">
    <citation type="submission" date="2022-05" db="EMBL/GenBank/DDBJ databases">
        <authorList>
            <person name="Okamura Y."/>
        </authorList>
    </citation>
    <scope>NUCLEOTIDE SEQUENCE</scope>
</reference>
<gene>
    <name evidence="3" type="ORF">PIBRA_LOCUS3706</name>
</gene>
<name>A0A9P0TB94_PIEBR</name>
<dbReference type="GO" id="GO:0003964">
    <property type="term" value="F:RNA-directed DNA polymerase activity"/>
    <property type="evidence" value="ECO:0007669"/>
    <property type="project" value="UniProtKB-EC"/>
</dbReference>
<dbReference type="AlphaFoldDB" id="A0A9P0TB94"/>
<dbReference type="PANTHER" id="PTHR37984">
    <property type="entry name" value="PROTEIN CBG26694"/>
    <property type="match status" value="1"/>
</dbReference>
<dbReference type="Pfam" id="PF17921">
    <property type="entry name" value="Integrase_H2C2"/>
    <property type="match status" value="1"/>
</dbReference>